<protein>
    <recommendedName>
        <fullName evidence="4">Myb-like domain-containing protein</fullName>
    </recommendedName>
</protein>
<dbReference type="Pfam" id="PF13921">
    <property type="entry name" value="Myb_DNA-bind_6"/>
    <property type="match status" value="1"/>
</dbReference>
<feature type="region of interest" description="Disordered" evidence="1">
    <location>
        <begin position="47"/>
        <end position="132"/>
    </location>
</feature>
<evidence type="ECO:0000256" key="1">
    <source>
        <dbReference type="SAM" id="MobiDB-lite"/>
    </source>
</evidence>
<dbReference type="Proteomes" id="UP000276215">
    <property type="component" value="Unassembled WGS sequence"/>
</dbReference>
<reference evidence="2 3" key="1">
    <citation type="journal article" date="2018" name="Nat. Ecol. Evol.">
        <title>Pezizomycetes genomes reveal the molecular basis of ectomycorrhizal truffle lifestyle.</title>
        <authorList>
            <person name="Murat C."/>
            <person name="Payen T."/>
            <person name="Noel B."/>
            <person name="Kuo A."/>
            <person name="Morin E."/>
            <person name="Chen J."/>
            <person name="Kohler A."/>
            <person name="Krizsan K."/>
            <person name="Balestrini R."/>
            <person name="Da Silva C."/>
            <person name="Montanini B."/>
            <person name="Hainaut M."/>
            <person name="Levati E."/>
            <person name="Barry K.W."/>
            <person name="Belfiori B."/>
            <person name="Cichocki N."/>
            <person name="Clum A."/>
            <person name="Dockter R.B."/>
            <person name="Fauchery L."/>
            <person name="Guy J."/>
            <person name="Iotti M."/>
            <person name="Le Tacon F."/>
            <person name="Lindquist E.A."/>
            <person name="Lipzen A."/>
            <person name="Malagnac F."/>
            <person name="Mello A."/>
            <person name="Molinier V."/>
            <person name="Miyauchi S."/>
            <person name="Poulain J."/>
            <person name="Riccioni C."/>
            <person name="Rubini A."/>
            <person name="Sitrit Y."/>
            <person name="Splivallo R."/>
            <person name="Traeger S."/>
            <person name="Wang M."/>
            <person name="Zifcakova L."/>
            <person name="Wipf D."/>
            <person name="Zambonelli A."/>
            <person name="Paolocci F."/>
            <person name="Nowrousian M."/>
            <person name="Ottonello S."/>
            <person name="Baldrian P."/>
            <person name="Spatafora J.W."/>
            <person name="Henrissat B."/>
            <person name="Nagy L.G."/>
            <person name="Aury J.M."/>
            <person name="Wincker P."/>
            <person name="Grigoriev I.V."/>
            <person name="Bonfante P."/>
            <person name="Martin F.M."/>
        </authorList>
    </citation>
    <scope>NUCLEOTIDE SEQUENCE [LARGE SCALE GENOMIC DNA]</scope>
    <source>
        <strain evidence="2 3">120613-1</strain>
    </source>
</reference>
<gene>
    <name evidence="2" type="ORF">L873DRAFT_1817978</name>
</gene>
<dbReference type="AlphaFoldDB" id="A0A3N4J6Z0"/>
<accession>A0A3N4J6Z0</accession>
<dbReference type="EMBL" id="ML120478">
    <property type="protein sequence ID" value="RPA92210.1"/>
    <property type="molecule type" value="Genomic_DNA"/>
</dbReference>
<proteinExistence type="predicted"/>
<name>A0A3N4J6Z0_9PEZI</name>
<organism evidence="2 3">
    <name type="scientific">Choiromyces venosus 120613-1</name>
    <dbReference type="NCBI Taxonomy" id="1336337"/>
    <lineage>
        <taxon>Eukaryota</taxon>
        <taxon>Fungi</taxon>
        <taxon>Dikarya</taxon>
        <taxon>Ascomycota</taxon>
        <taxon>Pezizomycotina</taxon>
        <taxon>Pezizomycetes</taxon>
        <taxon>Pezizales</taxon>
        <taxon>Tuberaceae</taxon>
        <taxon>Choiromyces</taxon>
    </lineage>
</organism>
<feature type="compositionally biased region" description="Pro residues" evidence="1">
    <location>
        <begin position="62"/>
        <end position="84"/>
    </location>
</feature>
<feature type="compositionally biased region" description="Low complexity" evidence="1">
    <location>
        <begin position="92"/>
        <end position="105"/>
    </location>
</feature>
<keyword evidence="3" id="KW-1185">Reference proteome</keyword>
<evidence type="ECO:0000313" key="2">
    <source>
        <dbReference type="EMBL" id="RPA92210.1"/>
    </source>
</evidence>
<evidence type="ECO:0000313" key="3">
    <source>
        <dbReference type="Proteomes" id="UP000276215"/>
    </source>
</evidence>
<evidence type="ECO:0008006" key="4">
    <source>
        <dbReference type="Google" id="ProtNLM"/>
    </source>
</evidence>
<dbReference type="STRING" id="1336337.A0A3N4J6Z0"/>
<dbReference type="OrthoDB" id="5375264at2759"/>
<sequence length="227" mass="25791">MNCPPEYPFQNYSYLAQTFFPTTTQLPLAPYPSPQHSPLSPELEQKYFHQHHQSTSTIPLDPFLPGPPPRPSAPQEPMSPPPPSIKQESISESSPEFTTTATPATKRPRQRGPPTKHSDTTSRYPIAEDNDRLLKLKEQGKDWKEIAKVFKKEGRGNLTTNVIRVRFYRLKDKAVVWEDEEIERLKAAIADVEKRRWELVSAKMAELGGGEGRRFSAALCERKARGL</sequence>